<dbReference type="InterPro" id="IPR029151">
    <property type="entry name" value="Sensor-like_sf"/>
</dbReference>
<dbReference type="InterPro" id="IPR004089">
    <property type="entry name" value="MCPsignal_dom"/>
</dbReference>
<dbReference type="InterPro" id="IPR029150">
    <property type="entry name" value="dCache_3"/>
</dbReference>
<dbReference type="Pfam" id="PF14827">
    <property type="entry name" value="dCache_3"/>
    <property type="match status" value="1"/>
</dbReference>
<evidence type="ECO:0000313" key="7">
    <source>
        <dbReference type="Proteomes" id="UP000000789"/>
    </source>
</evidence>
<feature type="coiled-coil region" evidence="3">
    <location>
        <begin position="510"/>
        <end position="583"/>
    </location>
</feature>
<dbReference type="SMART" id="SM00283">
    <property type="entry name" value="MA"/>
    <property type="match status" value="1"/>
</dbReference>
<reference evidence="6" key="1">
    <citation type="submission" date="2007-11" db="EMBL/GenBank/DDBJ databases">
        <title>Complete sequence of Petroga mobilis SJ95.</title>
        <authorList>
            <consortium name="US DOE Joint Genome Institute"/>
            <person name="Copeland A."/>
            <person name="Lucas S."/>
            <person name="Lapidus A."/>
            <person name="Barry K."/>
            <person name="Glavina del Rio T."/>
            <person name="Dalin E."/>
            <person name="Tice H."/>
            <person name="Pitluck S."/>
            <person name="Meincke L."/>
            <person name="Brettin T."/>
            <person name="Bruce D."/>
            <person name="Detter J.C."/>
            <person name="Han C."/>
            <person name="Kuske C.R."/>
            <person name="Schmutz J."/>
            <person name="Larimer F."/>
            <person name="Land M."/>
            <person name="Hauser L."/>
            <person name="Kyrpides N."/>
            <person name="Mikhailova N."/>
            <person name="Noll K."/>
            <person name="Richardson P."/>
        </authorList>
    </citation>
    <scope>NUCLEOTIDE SEQUENCE [LARGE SCALE GENOMIC DNA]</scope>
    <source>
        <strain evidence="6">SJ95</strain>
    </source>
</reference>
<sequence length="762" mass="86524">MKIRTKLNFFVPVIVIVGVISIILVSIFYQQKVYDFQNENFVEQVNYSYLSELKNLENSLKRTLDSILANEEIAKAFAENDRQKLQELTLPIWNTLRENNIEQFQFHKNSVTFLRLHDTGQYGDDLSSFRETINQVNKTKEPTSGPEIGRAGLGFRYVAPVYYNNEFQGTAELGLSINKEFLEKIEGDSVLKIFDNDLSGEVEIFESNKYDLTIFTTNVDSIKSGDNFFYEIKDNYLMAMFPLVDFSNKVIGYVGTKIDYSEIISNNRNGIFYSIIISSAILLIIILVTLFISRKLVKEVNYLKNKVNDFSNGNLVLDFSGMNLDSEFETISNSIKEAVNKLKNSMMRITQISQDFGILSANLARSSQISKEHLENTNQKTKDINYNAQDTDERIHEIRQSIEDLTAANDNQAKSAQNLNEISNGIHQSSDEGVKNIERMNEMLFEAVKKAEESMKNSEILSKNSEEIKEIINTIDSITEQTNLLALNAAIEAARAGEAGRGFAVVADEIRKLAEESKKATENIAKIITDLIVISQKTNLSNKETSNLIEKTEDESQNVLGQFEEMNSRISEMNEIIENFSANTEETTATAEEISSNMNSVSKMVDQIRNSVEGITKDTDILSKDSENLVNVSEHVFTGLNALIETVSTFSLYNNEEKIKEFEKAIKAHQNWVDLFEKKLKDPNIDLEINPDRCSFGIFSKTIQIEKELADDWAQVLRLHAQLHKKTEELGTREDKQALLSEVKKISSELKKGLKNMINKLQ</sequence>
<dbReference type="eggNOG" id="COG0840">
    <property type="taxonomic scope" value="Bacteria"/>
</dbReference>
<feature type="coiled-coil region" evidence="3">
    <location>
        <begin position="388"/>
        <end position="454"/>
    </location>
</feature>
<dbReference type="KEGG" id="pmo:Pmob_1507"/>
<evidence type="ECO:0000256" key="1">
    <source>
        <dbReference type="ARBA" id="ARBA00023224"/>
    </source>
</evidence>
<dbReference type="GO" id="GO:0016020">
    <property type="term" value="C:membrane"/>
    <property type="evidence" value="ECO:0007669"/>
    <property type="project" value="InterPro"/>
</dbReference>
<dbReference type="AlphaFoldDB" id="A9BIP7"/>
<name>A9BIP7_PETMO</name>
<dbReference type="EMBL" id="CP000879">
    <property type="protein sequence ID" value="ABX32210.1"/>
    <property type="molecule type" value="Genomic_DNA"/>
</dbReference>
<dbReference type="Gene3D" id="1.20.120.30">
    <property type="entry name" value="Aspartate receptor, ligand-binding domain"/>
    <property type="match status" value="1"/>
</dbReference>
<keyword evidence="7" id="KW-1185">Reference proteome</keyword>
<feature type="coiled-coil region" evidence="3">
    <location>
        <begin position="50"/>
        <end position="88"/>
    </location>
</feature>
<feature type="transmembrane region" description="Helical" evidence="4">
    <location>
        <begin position="7"/>
        <end position="29"/>
    </location>
</feature>
<accession>A9BIP7</accession>
<organism evidence="6 7">
    <name type="scientific">Petrotoga mobilis (strain DSM 10674 / SJ95)</name>
    <dbReference type="NCBI Taxonomy" id="403833"/>
    <lineage>
        <taxon>Bacteria</taxon>
        <taxon>Thermotogati</taxon>
        <taxon>Thermotogota</taxon>
        <taxon>Thermotogae</taxon>
        <taxon>Petrotogales</taxon>
        <taxon>Petrotogaceae</taxon>
        <taxon>Petrotoga</taxon>
    </lineage>
</organism>
<dbReference type="SUPFAM" id="SSF58104">
    <property type="entry name" value="Methyl-accepting chemotaxis protein (MCP) signaling domain"/>
    <property type="match status" value="1"/>
</dbReference>
<dbReference type="GO" id="GO:0007165">
    <property type="term" value="P:signal transduction"/>
    <property type="evidence" value="ECO:0007669"/>
    <property type="project" value="UniProtKB-KW"/>
</dbReference>
<evidence type="ECO:0000256" key="2">
    <source>
        <dbReference type="PROSITE-ProRule" id="PRU00284"/>
    </source>
</evidence>
<keyword evidence="3" id="KW-0175">Coiled coil</keyword>
<evidence type="ECO:0000259" key="5">
    <source>
        <dbReference type="PROSITE" id="PS50111"/>
    </source>
</evidence>
<dbReference type="Proteomes" id="UP000000789">
    <property type="component" value="Chromosome"/>
</dbReference>
<dbReference type="Pfam" id="PF00015">
    <property type="entry name" value="MCPsignal"/>
    <property type="match status" value="1"/>
</dbReference>
<feature type="transmembrane region" description="Helical" evidence="4">
    <location>
        <begin position="271"/>
        <end position="292"/>
    </location>
</feature>
<proteinExistence type="predicted"/>
<gene>
    <name evidence="6" type="ordered locus">Pmob_1507</name>
</gene>
<dbReference type="HOGENOM" id="CLU_000445_107_19_0"/>
<evidence type="ECO:0000256" key="3">
    <source>
        <dbReference type="SAM" id="Coils"/>
    </source>
</evidence>
<evidence type="ECO:0000256" key="4">
    <source>
        <dbReference type="SAM" id="Phobius"/>
    </source>
</evidence>
<dbReference type="RefSeq" id="WP_012209309.1">
    <property type="nucleotide sequence ID" value="NC_010003.1"/>
</dbReference>
<keyword evidence="4" id="KW-0812">Transmembrane</keyword>
<keyword evidence="4" id="KW-1133">Transmembrane helix</keyword>
<keyword evidence="1 2" id="KW-0807">Transducer</keyword>
<dbReference type="Gene3D" id="1.10.287.950">
    <property type="entry name" value="Methyl-accepting chemotaxis protein"/>
    <property type="match status" value="1"/>
</dbReference>
<dbReference type="OrthoDB" id="44090at2"/>
<dbReference type="SUPFAM" id="SSF103190">
    <property type="entry name" value="Sensory domain-like"/>
    <property type="match status" value="1"/>
</dbReference>
<dbReference type="PANTHER" id="PTHR32089:SF112">
    <property type="entry name" value="LYSOZYME-LIKE PROTEIN-RELATED"/>
    <property type="match status" value="1"/>
</dbReference>
<dbReference type="STRING" id="403833.Pmob_1507"/>
<evidence type="ECO:0000313" key="6">
    <source>
        <dbReference type="EMBL" id="ABX32210.1"/>
    </source>
</evidence>
<feature type="domain" description="Methyl-accepting transducer" evidence="5">
    <location>
        <begin position="366"/>
        <end position="602"/>
    </location>
</feature>
<dbReference type="CDD" id="cd11386">
    <property type="entry name" value="MCP_signal"/>
    <property type="match status" value="1"/>
</dbReference>
<dbReference type="PROSITE" id="PS50111">
    <property type="entry name" value="CHEMOTAXIS_TRANSDUC_2"/>
    <property type="match status" value="1"/>
</dbReference>
<dbReference type="PANTHER" id="PTHR32089">
    <property type="entry name" value="METHYL-ACCEPTING CHEMOTAXIS PROTEIN MCPB"/>
    <property type="match status" value="1"/>
</dbReference>
<dbReference type="Gene3D" id="6.10.340.10">
    <property type="match status" value="1"/>
</dbReference>
<keyword evidence="4" id="KW-0472">Membrane</keyword>
<protein>
    <submittedName>
        <fullName evidence="6">Methyl-accepting chemotaxis sensory transducer</fullName>
    </submittedName>
</protein>